<dbReference type="Proteomes" id="UP000821865">
    <property type="component" value="Chromosome 3"/>
</dbReference>
<dbReference type="EMBL" id="CM023472">
    <property type="protein sequence ID" value="KAH7960971.1"/>
    <property type="molecule type" value="Genomic_DNA"/>
</dbReference>
<comment type="caution">
    <text evidence="1">The sequence shown here is derived from an EMBL/GenBank/DDBJ whole genome shotgun (WGS) entry which is preliminary data.</text>
</comment>
<evidence type="ECO:0000313" key="2">
    <source>
        <dbReference type="Proteomes" id="UP000821865"/>
    </source>
</evidence>
<proteinExistence type="predicted"/>
<name>A0ACB8D9C7_DERSI</name>
<evidence type="ECO:0000313" key="1">
    <source>
        <dbReference type="EMBL" id="KAH7960971.1"/>
    </source>
</evidence>
<keyword evidence="2" id="KW-1185">Reference proteome</keyword>
<organism evidence="1 2">
    <name type="scientific">Dermacentor silvarum</name>
    <name type="common">Tick</name>
    <dbReference type="NCBI Taxonomy" id="543639"/>
    <lineage>
        <taxon>Eukaryota</taxon>
        <taxon>Metazoa</taxon>
        <taxon>Ecdysozoa</taxon>
        <taxon>Arthropoda</taxon>
        <taxon>Chelicerata</taxon>
        <taxon>Arachnida</taxon>
        <taxon>Acari</taxon>
        <taxon>Parasitiformes</taxon>
        <taxon>Ixodida</taxon>
        <taxon>Ixodoidea</taxon>
        <taxon>Ixodidae</taxon>
        <taxon>Rhipicephalinae</taxon>
        <taxon>Dermacentor</taxon>
    </lineage>
</organism>
<protein>
    <submittedName>
        <fullName evidence="1">Uncharacterized protein</fullName>
    </submittedName>
</protein>
<gene>
    <name evidence="1" type="ORF">HPB49_025484</name>
</gene>
<reference evidence="1" key="1">
    <citation type="submission" date="2020-05" db="EMBL/GenBank/DDBJ databases">
        <title>Large-scale comparative analyses of tick genomes elucidate their genetic diversity and vector capacities.</title>
        <authorList>
            <person name="Jia N."/>
            <person name="Wang J."/>
            <person name="Shi W."/>
            <person name="Du L."/>
            <person name="Sun Y."/>
            <person name="Zhan W."/>
            <person name="Jiang J."/>
            <person name="Wang Q."/>
            <person name="Zhang B."/>
            <person name="Ji P."/>
            <person name="Sakyi L.B."/>
            <person name="Cui X."/>
            <person name="Yuan T."/>
            <person name="Jiang B."/>
            <person name="Yang W."/>
            <person name="Lam T.T.-Y."/>
            <person name="Chang Q."/>
            <person name="Ding S."/>
            <person name="Wang X."/>
            <person name="Zhu J."/>
            <person name="Ruan X."/>
            <person name="Zhao L."/>
            <person name="Wei J."/>
            <person name="Que T."/>
            <person name="Du C."/>
            <person name="Cheng J."/>
            <person name="Dai P."/>
            <person name="Han X."/>
            <person name="Huang E."/>
            <person name="Gao Y."/>
            <person name="Liu J."/>
            <person name="Shao H."/>
            <person name="Ye R."/>
            <person name="Li L."/>
            <person name="Wei W."/>
            <person name="Wang X."/>
            <person name="Wang C."/>
            <person name="Yang T."/>
            <person name="Huo Q."/>
            <person name="Li W."/>
            <person name="Guo W."/>
            <person name="Chen H."/>
            <person name="Zhou L."/>
            <person name="Ni X."/>
            <person name="Tian J."/>
            <person name="Zhou Y."/>
            <person name="Sheng Y."/>
            <person name="Liu T."/>
            <person name="Pan Y."/>
            <person name="Xia L."/>
            <person name="Li J."/>
            <person name="Zhao F."/>
            <person name="Cao W."/>
        </authorList>
    </citation>
    <scope>NUCLEOTIDE SEQUENCE</scope>
    <source>
        <strain evidence="1">Dsil-2018</strain>
    </source>
</reference>
<accession>A0ACB8D9C7</accession>
<sequence length="641" mass="72104">MSGTYIPWAFLDAAVLIIKGRSATLRSLEGKEDEMGLGKTLQCIALIWTLLRQGPYGGQPFLRKIIIVTPSSLVKNWVKEFKKWLQNRNLRVYHVDQNNKIDVFLNQPSIYPVLILSYEMYMRVSNSLASINFDLLICDEAHRLKNANIKTTESLYNLGTLRRILLTGTPVQNDLQEFFALVDFCNPGILGKSASFRRIYEEPILRSQLPGATEEEKELGQARANELMQVTAPFILRRTQDVIQSYLPGKVECVVFCRPQPLQLMLYQNLLDTNMVRACLSNYLSTDANCTLACILALRKLCNHPLLVASQDFSDKDEDAGSATLHAEARRGLNSELDSMMMDLEAGSGKLRVLAAMLHSLWTSLPRERIVLVSNFTKTLDILEDVCTQKEYPFLRLDGSTSSMQRLELVERFNSPHSNCFVFLLSCKAGGVGLNLVGASRIVLYDVDWNPANDLQAMARVWRDGQSRHVSIYRLLTTGTIEEKIFQRQVTKQELSGAVLDNKKDGKRAKFSLEDLKASTYDLFTLDEETSSSTHKLLGCRCNSMEETDNDFCGSRPQADPAKEPSKIPKRSSQLGSTTTHSIIGQKLGMSDLLRWEHIPAPIGKHFLQDPHLVAAEDNITFVFRNTVSKAPTENDVIAQL</sequence>